<protein>
    <submittedName>
        <fullName evidence="10">ABC transporter ATP-binding protein</fullName>
    </submittedName>
</protein>
<dbReference type="InterPro" id="IPR003593">
    <property type="entry name" value="AAA+_ATPase"/>
</dbReference>
<dbReference type="Pfam" id="PF00664">
    <property type="entry name" value="ABC_membrane"/>
    <property type="match status" value="1"/>
</dbReference>
<dbReference type="PANTHER" id="PTHR43394:SF1">
    <property type="entry name" value="ATP-BINDING CASSETTE SUB-FAMILY B MEMBER 10, MITOCHONDRIAL"/>
    <property type="match status" value="1"/>
</dbReference>
<feature type="transmembrane region" description="Helical" evidence="7">
    <location>
        <begin position="12"/>
        <end position="34"/>
    </location>
</feature>
<dbReference type="Gene3D" id="3.40.50.300">
    <property type="entry name" value="P-loop containing nucleotide triphosphate hydrolases"/>
    <property type="match status" value="1"/>
</dbReference>
<keyword evidence="6 7" id="KW-0472">Membrane</keyword>
<feature type="domain" description="ABC transmembrane type-1" evidence="9">
    <location>
        <begin position="19"/>
        <end position="319"/>
    </location>
</feature>
<keyword evidence="4 10" id="KW-0067">ATP-binding</keyword>
<dbReference type="InterPro" id="IPR011527">
    <property type="entry name" value="ABC1_TM_dom"/>
</dbReference>
<dbReference type="PROSITE" id="PS50929">
    <property type="entry name" value="ABC_TM1F"/>
    <property type="match status" value="1"/>
</dbReference>
<evidence type="ECO:0000256" key="6">
    <source>
        <dbReference type="ARBA" id="ARBA00023136"/>
    </source>
</evidence>
<evidence type="ECO:0000313" key="10">
    <source>
        <dbReference type="EMBL" id="MFC3878961.1"/>
    </source>
</evidence>
<keyword evidence="3" id="KW-0547">Nucleotide-binding</keyword>
<feature type="transmembrane region" description="Helical" evidence="7">
    <location>
        <begin position="259"/>
        <end position="284"/>
    </location>
</feature>
<proteinExistence type="predicted"/>
<dbReference type="Gene3D" id="1.20.1560.10">
    <property type="entry name" value="ABC transporter type 1, transmembrane domain"/>
    <property type="match status" value="1"/>
</dbReference>
<dbReference type="SUPFAM" id="SSF52540">
    <property type="entry name" value="P-loop containing nucleoside triphosphate hydrolases"/>
    <property type="match status" value="1"/>
</dbReference>
<keyword evidence="11" id="KW-1185">Reference proteome</keyword>
<evidence type="ECO:0000313" key="11">
    <source>
        <dbReference type="Proteomes" id="UP001595805"/>
    </source>
</evidence>
<feature type="transmembrane region" description="Helical" evidence="7">
    <location>
        <begin position="296"/>
        <end position="317"/>
    </location>
</feature>
<comment type="subcellular location">
    <subcellularLocation>
        <location evidence="1">Cell membrane</location>
        <topology evidence="1">Multi-pass membrane protein</topology>
    </subcellularLocation>
</comment>
<dbReference type="RefSeq" id="WP_377902935.1">
    <property type="nucleotide sequence ID" value="NZ_JBHRZS010000003.1"/>
</dbReference>
<dbReference type="InterPro" id="IPR036640">
    <property type="entry name" value="ABC1_TM_sf"/>
</dbReference>
<dbReference type="PROSITE" id="PS00211">
    <property type="entry name" value="ABC_TRANSPORTER_1"/>
    <property type="match status" value="1"/>
</dbReference>
<keyword evidence="2 7" id="KW-0812">Transmembrane</keyword>
<dbReference type="SMART" id="SM00382">
    <property type="entry name" value="AAA"/>
    <property type="match status" value="1"/>
</dbReference>
<evidence type="ECO:0000256" key="5">
    <source>
        <dbReference type="ARBA" id="ARBA00022989"/>
    </source>
</evidence>
<feature type="domain" description="ABC transporter" evidence="8">
    <location>
        <begin position="351"/>
        <end position="586"/>
    </location>
</feature>
<dbReference type="Proteomes" id="UP001595805">
    <property type="component" value="Unassembled WGS sequence"/>
</dbReference>
<dbReference type="PROSITE" id="PS50893">
    <property type="entry name" value="ABC_TRANSPORTER_2"/>
    <property type="match status" value="1"/>
</dbReference>
<dbReference type="Pfam" id="PF00005">
    <property type="entry name" value="ABC_tran"/>
    <property type="match status" value="1"/>
</dbReference>
<dbReference type="EMBL" id="JBHRZS010000003">
    <property type="protein sequence ID" value="MFC3878961.1"/>
    <property type="molecule type" value="Genomic_DNA"/>
</dbReference>
<evidence type="ECO:0000259" key="8">
    <source>
        <dbReference type="PROSITE" id="PS50893"/>
    </source>
</evidence>
<evidence type="ECO:0000259" key="9">
    <source>
        <dbReference type="PROSITE" id="PS50929"/>
    </source>
</evidence>
<reference evidence="11" key="1">
    <citation type="journal article" date="2019" name="Int. J. Syst. Evol. Microbiol.">
        <title>The Global Catalogue of Microorganisms (GCM) 10K type strain sequencing project: providing services to taxonomists for standard genome sequencing and annotation.</title>
        <authorList>
            <consortium name="The Broad Institute Genomics Platform"/>
            <consortium name="The Broad Institute Genome Sequencing Center for Infectious Disease"/>
            <person name="Wu L."/>
            <person name="Ma J."/>
        </authorList>
    </citation>
    <scope>NUCLEOTIDE SEQUENCE [LARGE SCALE GENOMIC DNA]</scope>
    <source>
        <strain evidence="11">CCUG 60523</strain>
    </source>
</reference>
<dbReference type="CDD" id="cd18541">
    <property type="entry name" value="ABC_6TM_TmrB_like"/>
    <property type="match status" value="1"/>
</dbReference>
<dbReference type="SUPFAM" id="SSF90123">
    <property type="entry name" value="ABC transporter transmembrane region"/>
    <property type="match status" value="1"/>
</dbReference>
<feature type="transmembrane region" description="Helical" evidence="7">
    <location>
        <begin position="151"/>
        <end position="170"/>
    </location>
</feature>
<dbReference type="InterPro" id="IPR003439">
    <property type="entry name" value="ABC_transporter-like_ATP-bd"/>
</dbReference>
<dbReference type="InterPro" id="IPR017871">
    <property type="entry name" value="ABC_transporter-like_CS"/>
</dbReference>
<organism evidence="10 11">
    <name type="scientific">Algoriphagus namhaensis</name>
    <dbReference type="NCBI Taxonomy" id="915353"/>
    <lineage>
        <taxon>Bacteria</taxon>
        <taxon>Pseudomonadati</taxon>
        <taxon>Bacteroidota</taxon>
        <taxon>Cytophagia</taxon>
        <taxon>Cytophagales</taxon>
        <taxon>Cyclobacteriaceae</taxon>
        <taxon>Algoriphagus</taxon>
    </lineage>
</organism>
<gene>
    <name evidence="10" type="ORF">ACFOSV_02175</name>
</gene>
<name>A0ABV8AQ04_9BACT</name>
<keyword evidence="5 7" id="KW-1133">Transmembrane helix</keyword>
<dbReference type="GO" id="GO:0005524">
    <property type="term" value="F:ATP binding"/>
    <property type="evidence" value="ECO:0007669"/>
    <property type="project" value="UniProtKB-KW"/>
</dbReference>
<evidence type="ECO:0000256" key="7">
    <source>
        <dbReference type="SAM" id="Phobius"/>
    </source>
</evidence>
<evidence type="ECO:0000256" key="2">
    <source>
        <dbReference type="ARBA" id="ARBA00022692"/>
    </source>
</evidence>
<sequence length="599" mass="67254">MKPLWRLNKYLYKYKGLLLLGILFTVISNIFVIIPAQLVRLAIDYVVESKTFFQPLSTGGMGDEARDVFLGYVVIFGVLILVMALLRGFFLFLIRQTIIIMSRRVEYDLKNEIFYHYQNLPLSFYRKNSTGDLMARITEDVSRVRMYLGPAIMYGINLLILFPLVISYMISVNPTLTLYSLLPLPVLSLSIYFVNNLINERSEKIQRSLSSLSTYVQEAFSGIRVLKAFVREEDSARDFDTASEDYKVKSINLTKVNALFFPLIMALVGISTIITVYVGGMQVINGQIGYGVIAEFILYVNMLTWPVTSLGWVTSIIQRAAASQARINEFLDEKNDILSKENLEIEIDGLVKVTDLSFTYPDSGVKALDKVSFEIGKGQTLGIIGTTGSGKSTIANLLMRMYDPDSGQIQIDNENIERYSISSLRRQIGYVPQDVFLFSDSIGNNIAFGLESADDELIEQAAKDADVYQNIVDFPKGFDTMLGERGITLSGGQKQRVSIARAIAKEPKILILDDCLSAVDTKTENVILNALKRIMENRTSIIISHRVSSAKLADHIIVLDDGRILEQGNHDSLMNRKGVYAELYEKQTQSNESMDDSLI</sequence>
<dbReference type="InterPro" id="IPR027417">
    <property type="entry name" value="P-loop_NTPase"/>
</dbReference>
<feature type="transmembrane region" description="Helical" evidence="7">
    <location>
        <begin position="69"/>
        <end position="94"/>
    </location>
</feature>
<dbReference type="InterPro" id="IPR039421">
    <property type="entry name" value="Type_1_exporter"/>
</dbReference>
<evidence type="ECO:0000256" key="3">
    <source>
        <dbReference type="ARBA" id="ARBA00022741"/>
    </source>
</evidence>
<comment type="caution">
    <text evidence="10">The sequence shown here is derived from an EMBL/GenBank/DDBJ whole genome shotgun (WGS) entry which is preliminary data.</text>
</comment>
<feature type="transmembrane region" description="Helical" evidence="7">
    <location>
        <begin position="176"/>
        <end position="198"/>
    </location>
</feature>
<accession>A0ABV8AQ04</accession>
<evidence type="ECO:0000256" key="4">
    <source>
        <dbReference type="ARBA" id="ARBA00022840"/>
    </source>
</evidence>
<evidence type="ECO:0000256" key="1">
    <source>
        <dbReference type="ARBA" id="ARBA00004651"/>
    </source>
</evidence>
<dbReference type="PANTHER" id="PTHR43394">
    <property type="entry name" value="ATP-DEPENDENT PERMEASE MDL1, MITOCHONDRIAL"/>
    <property type="match status" value="1"/>
</dbReference>